<evidence type="ECO:0000313" key="8">
    <source>
        <dbReference type="EMBL" id="KAF2264655.1"/>
    </source>
</evidence>
<dbReference type="InterPro" id="IPR052337">
    <property type="entry name" value="SAT4-like"/>
</dbReference>
<dbReference type="PANTHER" id="PTHR33048">
    <property type="entry name" value="PTH11-LIKE INTEGRAL MEMBRANE PROTEIN (AFU_ORTHOLOGUE AFUA_5G11245)"/>
    <property type="match status" value="1"/>
</dbReference>
<comment type="subcellular location">
    <subcellularLocation>
        <location evidence="1">Membrane</location>
        <topology evidence="1">Multi-pass membrane protein</topology>
    </subcellularLocation>
</comment>
<feature type="transmembrane region" description="Helical" evidence="6">
    <location>
        <begin position="12"/>
        <end position="34"/>
    </location>
</feature>
<dbReference type="PANTHER" id="PTHR33048:SF47">
    <property type="entry name" value="INTEGRAL MEMBRANE PROTEIN-RELATED"/>
    <property type="match status" value="1"/>
</dbReference>
<comment type="similarity">
    <text evidence="5">Belongs to the SAT4 family.</text>
</comment>
<sequence>MFPEDAFSTNASIATSIINLVSDFTILLIPEYTIMWLHVPLRKKTGVGAVFAIGALACAAGIMRLFYDIHITRISDVT</sequence>
<dbReference type="Proteomes" id="UP000800093">
    <property type="component" value="Unassembled WGS sequence"/>
</dbReference>
<accession>A0A9P4KDW0</accession>
<reference evidence="9" key="1">
    <citation type="journal article" date="2020" name="Stud. Mycol.">
        <title>101 Dothideomycetes genomes: A test case for predicting lifestyles and emergence of pathogens.</title>
        <authorList>
            <person name="Haridas S."/>
            <person name="Albert R."/>
            <person name="Binder M."/>
            <person name="Bloem J."/>
            <person name="LaButti K."/>
            <person name="Salamov A."/>
            <person name="Andreopoulos B."/>
            <person name="Baker S."/>
            <person name="Barry K."/>
            <person name="Bills G."/>
            <person name="Bluhm B."/>
            <person name="Cannon C."/>
            <person name="Castanera R."/>
            <person name="Culley D."/>
            <person name="Daum C."/>
            <person name="Ezra D."/>
            <person name="Gonzalez J."/>
            <person name="Henrissat B."/>
            <person name="Kuo A."/>
            <person name="Liang C."/>
            <person name="Lipzen A."/>
            <person name="Lutzoni F."/>
            <person name="Magnuson J."/>
            <person name="Mondo S."/>
            <person name="Nolan M."/>
            <person name="Ohm R."/>
            <person name="Pangilinan J."/>
            <person name="Park H.-J."/>
            <person name="Ramirez L."/>
            <person name="Alfaro M."/>
            <person name="Sun H."/>
            <person name="Tritt A."/>
            <person name="Yoshinaga Y."/>
            <person name="Zwiers L.-H."/>
            <person name="Turgeon B."/>
            <person name="Goodwin S."/>
            <person name="Spatafora J."/>
            <person name="Crous P."/>
            <person name="Grigoriev I."/>
        </authorList>
    </citation>
    <scope>NUCLEOTIDE SEQUENCE [LARGE SCALE GENOMIC DNA]</scope>
    <source>
        <strain evidence="9">CBS 304.66</strain>
    </source>
</reference>
<dbReference type="GO" id="GO:0016020">
    <property type="term" value="C:membrane"/>
    <property type="evidence" value="ECO:0007669"/>
    <property type="project" value="UniProtKB-SubCell"/>
</dbReference>
<feature type="domain" description="Rhodopsin" evidence="7">
    <location>
        <begin position="11"/>
        <end position="73"/>
    </location>
</feature>
<dbReference type="InterPro" id="IPR049326">
    <property type="entry name" value="Rhodopsin_dom_fungi"/>
</dbReference>
<dbReference type="AlphaFoldDB" id="A0A9P4KDW0"/>
<evidence type="ECO:0000256" key="1">
    <source>
        <dbReference type="ARBA" id="ARBA00004141"/>
    </source>
</evidence>
<gene>
    <name evidence="8" type="ORF">CC78DRAFT_580172</name>
</gene>
<comment type="caution">
    <text evidence="8">The sequence shown here is derived from an EMBL/GenBank/DDBJ whole genome shotgun (WGS) entry which is preliminary data.</text>
</comment>
<proteinExistence type="inferred from homology"/>
<dbReference type="OrthoDB" id="5342292at2759"/>
<evidence type="ECO:0000256" key="2">
    <source>
        <dbReference type="ARBA" id="ARBA00022692"/>
    </source>
</evidence>
<evidence type="ECO:0000256" key="5">
    <source>
        <dbReference type="ARBA" id="ARBA00038359"/>
    </source>
</evidence>
<evidence type="ECO:0000313" key="9">
    <source>
        <dbReference type="Proteomes" id="UP000800093"/>
    </source>
</evidence>
<keyword evidence="4 6" id="KW-0472">Membrane</keyword>
<evidence type="ECO:0000256" key="6">
    <source>
        <dbReference type="SAM" id="Phobius"/>
    </source>
</evidence>
<keyword evidence="2 6" id="KW-0812">Transmembrane</keyword>
<organism evidence="8 9">
    <name type="scientific">Lojkania enalia</name>
    <dbReference type="NCBI Taxonomy" id="147567"/>
    <lineage>
        <taxon>Eukaryota</taxon>
        <taxon>Fungi</taxon>
        <taxon>Dikarya</taxon>
        <taxon>Ascomycota</taxon>
        <taxon>Pezizomycotina</taxon>
        <taxon>Dothideomycetes</taxon>
        <taxon>Pleosporomycetidae</taxon>
        <taxon>Pleosporales</taxon>
        <taxon>Pleosporales incertae sedis</taxon>
        <taxon>Lojkania</taxon>
    </lineage>
</organism>
<dbReference type="Pfam" id="PF20684">
    <property type="entry name" value="Fung_rhodopsin"/>
    <property type="match status" value="1"/>
</dbReference>
<evidence type="ECO:0000259" key="7">
    <source>
        <dbReference type="Pfam" id="PF20684"/>
    </source>
</evidence>
<keyword evidence="3 6" id="KW-1133">Transmembrane helix</keyword>
<evidence type="ECO:0000256" key="3">
    <source>
        <dbReference type="ARBA" id="ARBA00022989"/>
    </source>
</evidence>
<keyword evidence="9" id="KW-1185">Reference proteome</keyword>
<name>A0A9P4KDW0_9PLEO</name>
<protein>
    <recommendedName>
        <fullName evidence="7">Rhodopsin domain-containing protein</fullName>
    </recommendedName>
</protein>
<dbReference type="EMBL" id="ML986614">
    <property type="protein sequence ID" value="KAF2264655.1"/>
    <property type="molecule type" value="Genomic_DNA"/>
</dbReference>
<feature type="transmembrane region" description="Helical" evidence="6">
    <location>
        <begin position="46"/>
        <end position="67"/>
    </location>
</feature>
<evidence type="ECO:0000256" key="4">
    <source>
        <dbReference type="ARBA" id="ARBA00023136"/>
    </source>
</evidence>